<feature type="domain" description="Sporulation stage II protein D amidase enhancer LytB N-terminal" evidence="1">
    <location>
        <begin position="134"/>
        <end position="214"/>
    </location>
</feature>
<dbReference type="InterPro" id="IPR013486">
    <property type="entry name" value="SpoIID/LytB"/>
</dbReference>
<dbReference type="NCBIfam" id="TIGR02669">
    <property type="entry name" value="SpoIID_LytB"/>
    <property type="match status" value="1"/>
</dbReference>
<dbReference type="PANTHER" id="PTHR30032:SF4">
    <property type="entry name" value="AMIDASE ENHANCER"/>
    <property type="match status" value="1"/>
</dbReference>
<keyword evidence="3" id="KW-1185">Reference proteome</keyword>
<dbReference type="Pfam" id="PF08486">
    <property type="entry name" value="SpoIID"/>
    <property type="match status" value="1"/>
</dbReference>
<organism evidence="2 3">
    <name type="scientific">Virgibacillus litoralis</name>
    <dbReference type="NCBI Taxonomy" id="578221"/>
    <lineage>
        <taxon>Bacteria</taxon>
        <taxon>Bacillati</taxon>
        <taxon>Bacillota</taxon>
        <taxon>Bacilli</taxon>
        <taxon>Bacillales</taxon>
        <taxon>Bacillaceae</taxon>
        <taxon>Virgibacillus</taxon>
    </lineage>
</organism>
<accession>A0ABS4HJ11</accession>
<sequence length="432" mass="49648">MNNHITRWNYKDMRYLLIFFAIVLFSLFPKSLIAEEMITVKLVNHIDKTSELKFQFKGEYHTLDPMLSLQEGVNYSLTVTKNDFFILEGAGKKLKIKESLVLIPKAYGNDHRITVNDRPYLGAMEFMIEDKKFIRPVNQLPLEDYLKGVVPNEVFPSWGLETLKAQTLAARTYAATHTSGIIDDTIRYQVYGGYTWYKNTTKAVEETRGEVITYQNKPINAFYSASNGGVTENNAHVWGGKSLPYFPVKKDPYDPIHPWEFNLNEVQIPLNTINWDNPHWWKEIVEKNQDITSSMKGWLQRNGYSGDIKILSIPNFELSNNRHESERRIKGSITIEFLHRLQEGTILFEQIVLDDVAIDHIRPLVGGTIFKSYLIDSLEKNEGTYTMKGRGFGHGVGMSQWGAHIMGQKGSSYKEIIQFYYPGTSITDMNSD</sequence>
<dbReference type="InterPro" id="IPR051922">
    <property type="entry name" value="Bact_Sporulation_Assoc"/>
</dbReference>
<protein>
    <submittedName>
        <fullName evidence="2">SpoIID/LytB domain protein</fullName>
    </submittedName>
</protein>
<evidence type="ECO:0000313" key="2">
    <source>
        <dbReference type="EMBL" id="MBP1950910.1"/>
    </source>
</evidence>
<dbReference type="EMBL" id="JAGGKK010000036">
    <property type="protein sequence ID" value="MBP1950910.1"/>
    <property type="molecule type" value="Genomic_DNA"/>
</dbReference>
<name>A0ABS4HJ11_9BACI</name>
<reference evidence="2 3" key="1">
    <citation type="submission" date="2021-03" db="EMBL/GenBank/DDBJ databases">
        <title>Genomic Encyclopedia of Type Strains, Phase IV (KMG-IV): sequencing the most valuable type-strain genomes for metagenomic binning, comparative biology and taxonomic classification.</title>
        <authorList>
            <person name="Goeker M."/>
        </authorList>
    </citation>
    <scope>NUCLEOTIDE SEQUENCE [LARGE SCALE GENOMIC DNA]</scope>
    <source>
        <strain evidence="2 3">DSM 21085</strain>
    </source>
</reference>
<evidence type="ECO:0000259" key="1">
    <source>
        <dbReference type="Pfam" id="PF08486"/>
    </source>
</evidence>
<gene>
    <name evidence="2" type="ORF">J2Z82_003888</name>
</gene>
<dbReference type="Proteomes" id="UP001519328">
    <property type="component" value="Unassembled WGS sequence"/>
</dbReference>
<dbReference type="PANTHER" id="PTHR30032">
    <property type="entry name" value="N-ACETYLMURAMOYL-L-ALANINE AMIDASE-RELATED"/>
    <property type="match status" value="1"/>
</dbReference>
<comment type="caution">
    <text evidence="2">The sequence shown here is derived from an EMBL/GenBank/DDBJ whole genome shotgun (WGS) entry which is preliminary data.</text>
</comment>
<proteinExistence type="predicted"/>
<dbReference type="InterPro" id="IPR013693">
    <property type="entry name" value="SpoIID/LytB_N"/>
</dbReference>
<evidence type="ECO:0000313" key="3">
    <source>
        <dbReference type="Proteomes" id="UP001519328"/>
    </source>
</evidence>